<organism evidence="1 2">
    <name type="scientific">Streptomyces katrae</name>
    <dbReference type="NCBI Taxonomy" id="68223"/>
    <lineage>
        <taxon>Bacteria</taxon>
        <taxon>Bacillati</taxon>
        <taxon>Actinomycetota</taxon>
        <taxon>Actinomycetes</taxon>
        <taxon>Kitasatosporales</taxon>
        <taxon>Streptomycetaceae</taxon>
        <taxon>Streptomyces</taxon>
    </lineage>
</organism>
<sequence length="55" mass="5379">MLTQPGMLPAERSVAIAGINGLVGDGGFHAPEGLAAEPAGVLDDVAALVKEPLAA</sequence>
<evidence type="ECO:0000313" key="1">
    <source>
        <dbReference type="EMBL" id="MDK9500600.1"/>
    </source>
</evidence>
<evidence type="ECO:0000313" key="2">
    <source>
        <dbReference type="Proteomes" id="UP001223390"/>
    </source>
</evidence>
<accession>A0ABT7H3W6</accession>
<proteinExistence type="predicted"/>
<protein>
    <submittedName>
        <fullName evidence="1">Uncharacterized protein</fullName>
    </submittedName>
</protein>
<keyword evidence="2" id="KW-1185">Reference proteome</keyword>
<dbReference type="Proteomes" id="UP001223390">
    <property type="component" value="Unassembled WGS sequence"/>
</dbReference>
<reference evidence="1 2" key="1">
    <citation type="submission" date="2023-05" db="EMBL/GenBank/DDBJ databases">
        <title>Sequencing and Assembly of Streptomyces sp. NP73.</title>
        <authorList>
            <person name="Konwar A.N."/>
            <person name="Saikia K."/>
            <person name="Thakur D."/>
        </authorList>
    </citation>
    <scope>NUCLEOTIDE SEQUENCE [LARGE SCALE GENOMIC DNA]</scope>
    <source>
        <strain evidence="1 2">NP73</strain>
    </source>
</reference>
<dbReference type="EMBL" id="JASITI010000067">
    <property type="protein sequence ID" value="MDK9500600.1"/>
    <property type="molecule type" value="Genomic_DNA"/>
</dbReference>
<gene>
    <name evidence="1" type="ORF">QEZ40_006428</name>
</gene>
<comment type="caution">
    <text evidence="1">The sequence shown here is derived from an EMBL/GenBank/DDBJ whole genome shotgun (WGS) entry which is preliminary data.</text>
</comment>
<dbReference type="RefSeq" id="WP_285346198.1">
    <property type="nucleotide sequence ID" value="NZ_JASITI010000067.1"/>
</dbReference>
<name>A0ABT7H3W6_9ACTN</name>